<dbReference type="InterPro" id="IPR036259">
    <property type="entry name" value="MFS_trans_sf"/>
</dbReference>
<evidence type="ECO:0000256" key="1">
    <source>
        <dbReference type="ARBA" id="ARBA00022692"/>
    </source>
</evidence>
<dbReference type="EMBL" id="MPNX01000013">
    <property type="protein sequence ID" value="OOY34591.1"/>
    <property type="molecule type" value="Genomic_DNA"/>
</dbReference>
<feature type="transmembrane region" description="Helical" evidence="4">
    <location>
        <begin position="12"/>
        <end position="34"/>
    </location>
</feature>
<feature type="transmembrane region" description="Helical" evidence="4">
    <location>
        <begin position="293"/>
        <end position="314"/>
    </location>
</feature>
<comment type="caution">
    <text evidence="5">The sequence shown here is derived from an EMBL/GenBank/DDBJ whole genome shotgun (WGS) entry which is preliminary data.</text>
</comment>
<dbReference type="Pfam" id="PF07690">
    <property type="entry name" value="MFS_1"/>
    <property type="match status" value="1"/>
</dbReference>
<feature type="transmembrane region" description="Helical" evidence="4">
    <location>
        <begin position="74"/>
        <end position="92"/>
    </location>
</feature>
<feature type="transmembrane region" description="Helical" evidence="4">
    <location>
        <begin position="356"/>
        <end position="374"/>
    </location>
</feature>
<feature type="transmembrane region" description="Helical" evidence="4">
    <location>
        <begin position="54"/>
        <end position="69"/>
    </location>
</feature>
<feature type="transmembrane region" description="Helical" evidence="4">
    <location>
        <begin position="269"/>
        <end position="287"/>
    </location>
</feature>
<dbReference type="InterPro" id="IPR052528">
    <property type="entry name" value="Sugar_transport-like"/>
</dbReference>
<dbReference type="RefSeq" id="WP_078453157.1">
    <property type="nucleotide sequence ID" value="NZ_MPNX01000013.1"/>
</dbReference>
<evidence type="ECO:0008006" key="7">
    <source>
        <dbReference type="Google" id="ProtNLM"/>
    </source>
</evidence>
<accession>A0A1T2DA19</accession>
<evidence type="ECO:0000313" key="6">
    <source>
        <dbReference type="Proteomes" id="UP000190962"/>
    </source>
</evidence>
<dbReference type="InterPro" id="IPR011701">
    <property type="entry name" value="MFS"/>
</dbReference>
<keyword evidence="3 4" id="KW-0472">Membrane</keyword>
<dbReference type="GO" id="GO:0022857">
    <property type="term" value="F:transmembrane transporter activity"/>
    <property type="evidence" value="ECO:0007669"/>
    <property type="project" value="InterPro"/>
</dbReference>
<keyword evidence="2 4" id="KW-1133">Transmembrane helix</keyword>
<dbReference type="SUPFAM" id="SSF103473">
    <property type="entry name" value="MFS general substrate transporter"/>
    <property type="match status" value="1"/>
</dbReference>
<feature type="transmembrane region" description="Helical" evidence="4">
    <location>
        <begin position="326"/>
        <end position="350"/>
    </location>
</feature>
<evidence type="ECO:0000256" key="2">
    <source>
        <dbReference type="ARBA" id="ARBA00022989"/>
    </source>
</evidence>
<sequence>MPESLKKPEYFLILLAAAGSFAFAAWLTLLNNFVVEKAGFSGIEIGILQSLREVPGFLAFTTIFILLLIREQSFALISIALLGLGVAMTGLLSTEAGLYFTTVLMSVGFHYYFTLQQSLTLQWVDKARSPLIMGRLSSARSVASIIVFCGIWAGIEWFQLDYVWLYGIAGIGAVLVALLAWRWFPAFPHHEPQHKHLVLRKRYWLYYALVFMSGARRQIFMVFAGFLMVQKFGYSVSDIALLLLVNHVINTPLAPRIGRLISHWGEQRVLALEYIGLVFIFVSYAFVETGWVAAVLYVVDHLLFAMAIGINSYFHKIADPKDIASTAGVSFTINHIAAVVIPVTFGLIWMVSPSSVFLTGAGMAVVSLGLALMVPSKARLKAVAG</sequence>
<feature type="transmembrane region" description="Helical" evidence="4">
    <location>
        <begin position="232"/>
        <end position="249"/>
    </location>
</feature>
<feature type="transmembrane region" description="Helical" evidence="4">
    <location>
        <begin position="136"/>
        <end position="158"/>
    </location>
</feature>
<name>A0A1T2DA19_SOVGS</name>
<feature type="transmembrane region" description="Helical" evidence="4">
    <location>
        <begin position="204"/>
        <end position="226"/>
    </location>
</feature>
<evidence type="ECO:0000256" key="4">
    <source>
        <dbReference type="SAM" id="Phobius"/>
    </source>
</evidence>
<organism evidence="5 6">
    <name type="scientific">Solemya velum gill symbiont</name>
    <dbReference type="NCBI Taxonomy" id="2340"/>
    <lineage>
        <taxon>Bacteria</taxon>
        <taxon>Pseudomonadati</taxon>
        <taxon>Pseudomonadota</taxon>
        <taxon>Gammaproteobacteria</taxon>
        <taxon>sulfur-oxidizing symbionts</taxon>
    </lineage>
</organism>
<gene>
    <name evidence="5" type="ORF">BOV88_09050</name>
</gene>
<evidence type="ECO:0000256" key="3">
    <source>
        <dbReference type="ARBA" id="ARBA00023136"/>
    </source>
</evidence>
<dbReference type="PANTHER" id="PTHR23526:SF4">
    <property type="entry name" value="INTEGRAL MEMBRANE TRANSPORT PROTEIN"/>
    <property type="match status" value="1"/>
</dbReference>
<evidence type="ECO:0000313" key="5">
    <source>
        <dbReference type="EMBL" id="OOY34591.1"/>
    </source>
</evidence>
<dbReference type="Proteomes" id="UP000190962">
    <property type="component" value="Unassembled WGS sequence"/>
</dbReference>
<dbReference type="Gene3D" id="1.20.1250.20">
    <property type="entry name" value="MFS general substrate transporter like domains"/>
    <property type="match status" value="2"/>
</dbReference>
<reference evidence="5 6" key="1">
    <citation type="submission" date="2016-11" db="EMBL/GenBank/DDBJ databases">
        <title>Mixed transmission modes and dynamic genome evolution in an obligate animal-bacterial symbiosis.</title>
        <authorList>
            <person name="Russell S.L."/>
            <person name="Corbett-Detig R.B."/>
            <person name="Cavanaugh C.M."/>
        </authorList>
    </citation>
    <scope>NUCLEOTIDE SEQUENCE [LARGE SCALE GENOMIC DNA]</scope>
    <source>
        <strain evidence="5">MA-KB16</strain>
    </source>
</reference>
<protein>
    <recommendedName>
        <fullName evidence="7">MFS transporter</fullName>
    </recommendedName>
</protein>
<keyword evidence="1 4" id="KW-0812">Transmembrane</keyword>
<feature type="transmembrane region" description="Helical" evidence="4">
    <location>
        <begin position="164"/>
        <end position="184"/>
    </location>
</feature>
<dbReference type="AlphaFoldDB" id="A0A1T2DA19"/>
<feature type="transmembrane region" description="Helical" evidence="4">
    <location>
        <begin position="98"/>
        <end position="115"/>
    </location>
</feature>
<dbReference type="PANTHER" id="PTHR23526">
    <property type="entry name" value="INTEGRAL MEMBRANE TRANSPORT PROTEIN-RELATED"/>
    <property type="match status" value="1"/>
</dbReference>
<proteinExistence type="predicted"/>